<gene>
    <name evidence="5" type="ORF">SAMN02746098_00748</name>
</gene>
<dbReference type="STRING" id="1121420.SAMN02746098_00748"/>
<accession>A0A1M5S4K1</accession>
<keyword evidence="2" id="KW-0963">Cytoplasm</keyword>
<evidence type="ECO:0000313" key="6">
    <source>
        <dbReference type="Proteomes" id="UP000183954"/>
    </source>
</evidence>
<keyword evidence="5" id="KW-0456">Lyase</keyword>
<dbReference type="Pfam" id="PF06857">
    <property type="entry name" value="ACP"/>
    <property type="match status" value="1"/>
</dbReference>
<dbReference type="Proteomes" id="UP000183954">
    <property type="component" value="Unassembled WGS sequence"/>
</dbReference>
<dbReference type="NCBIfam" id="TIGR01608">
    <property type="entry name" value="citD"/>
    <property type="match status" value="1"/>
</dbReference>
<feature type="modified residue" description="O-(phosphoribosyl dephospho-coenzyme A)serine" evidence="4">
    <location>
        <position position="17"/>
    </location>
</feature>
<dbReference type="NCBIfam" id="NF009726">
    <property type="entry name" value="PRK13253.1"/>
    <property type="match status" value="1"/>
</dbReference>
<sequence length="90" mass="9874">MSNVKITKVAKAGTLESNDILIMVKPNEFGKTELELESIVMQQFGEVIEQVILHKVQEMGIEGISIKAQDKGALDYTIAARVETAISRAI</sequence>
<dbReference type="InterPro" id="IPR023439">
    <property type="entry name" value="Mal_deCO2ase/Cit_lyase_ACP"/>
</dbReference>
<dbReference type="GO" id="GO:0016829">
    <property type="term" value="F:lyase activity"/>
    <property type="evidence" value="ECO:0007669"/>
    <property type="project" value="UniProtKB-KW"/>
</dbReference>
<evidence type="ECO:0000313" key="5">
    <source>
        <dbReference type="EMBL" id="SHH33542.1"/>
    </source>
</evidence>
<protein>
    <submittedName>
        <fullName evidence="5">Citrate lyase subunit gamma (Acyl carrier protein)</fullName>
    </submittedName>
</protein>
<proteinExistence type="predicted"/>
<evidence type="ECO:0000256" key="3">
    <source>
        <dbReference type="ARBA" id="ARBA00022553"/>
    </source>
</evidence>
<organism evidence="5 6">
    <name type="scientific">Desulfosporosinus lacus DSM 15449</name>
    <dbReference type="NCBI Taxonomy" id="1121420"/>
    <lineage>
        <taxon>Bacteria</taxon>
        <taxon>Bacillati</taxon>
        <taxon>Bacillota</taxon>
        <taxon>Clostridia</taxon>
        <taxon>Eubacteriales</taxon>
        <taxon>Desulfitobacteriaceae</taxon>
        <taxon>Desulfosporosinus</taxon>
    </lineage>
</organism>
<dbReference type="GO" id="GO:0005737">
    <property type="term" value="C:cytoplasm"/>
    <property type="evidence" value="ECO:0007669"/>
    <property type="project" value="UniProtKB-SubCell"/>
</dbReference>
<dbReference type="PIRSF" id="PIRSF002736">
    <property type="entry name" value="Citrt_lyas_gamma"/>
    <property type="match status" value="1"/>
</dbReference>
<keyword evidence="6" id="KW-1185">Reference proteome</keyword>
<evidence type="ECO:0000256" key="1">
    <source>
        <dbReference type="ARBA" id="ARBA00004496"/>
    </source>
</evidence>
<evidence type="ECO:0000256" key="2">
    <source>
        <dbReference type="ARBA" id="ARBA00022490"/>
    </source>
</evidence>
<dbReference type="InterPro" id="IPR006495">
    <property type="entry name" value="CitD"/>
</dbReference>
<dbReference type="EMBL" id="FQXJ01000003">
    <property type="protein sequence ID" value="SHH33542.1"/>
    <property type="molecule type" value="Genomic_DNA"/>
</dbReference>
<reference evidence="6" key="1">
    <citation type="submission" date="2016-11" db="EMBL/GenBank/DDBJ databases">
        <authorList>
            <person name="Varghese N."/>
            <person name="Submissions S."/>
        </authorList>
    </citation>
    <scope>NUCLEOTIDE SEQUENCE [LARGE SCALE GENOMIC DNA]</scope>
    <source>
        <strain evidence="6">DSM 15449</strain>
    </source>
</reference>
<name>A0A1M5S4K1_9FIRM</name>
<evidence type="ECO:0000256" key="4">
    <source>
        <dbReference type="PIRSR" id="PIRSR002736-50"/>
    </source>
</evidence>
<keyword evidence="3 4" id="KW-0597">Phosphoprotein</keyword>
<comment type="subcellular location">
    <subcellularLocation>
        <location evidence="1">Cytoplasm</location>
    </subcellularLocation>
</comment>
<dbReference type="AlphaFoldDB" id="A0A1M5S4K1"/>